<protein>
    <submittedName>
        <fullName evidence="9">Channel protein, hemolysin III family</fullName>
    </submittedName>
</protein>
<feature type="transmembrane region" description="Helical" evidence="8">
    <location>
        <begin position="20"/>
        <end position="41"/>
    </location>
</feature>
<dbReference type="EnsemblBacteria" id="ABY36581">
    <property type="protein sequence ID" value="ABY36581"/>
    <property type="gene ID" value="Caur_3396"/>
</dbReference>
<feature type="binding site" evidence="7">
    <location>
        <position position="196"/>
    </location>
    <ligand>
        <name>Zn(2+)</name>
        <dbReference type="ChEBI" id="CHEBI:29105"/>
    </ligand>
</feature>
<gene>
    <name evidence="9" type="ordered locus">Caur_3396</name>
</gene>
<dbReference type="KEGG" id="cau:Caur_3396"/>
<feature type="transmembrane region" description="Helical" evidence="8">
    <location>
        <begin position="83"/>
        <end position="103"/>
    </location>
</feature>
<feature type="transmembrane region" description="Helical" evidence="8">
    <location>
        <begin position="109"/>
        <end position="130"/>
    </location>
</feature>
<dbReference type="Proteomes" id="UP000002008">
    <property type="component" value="Chromosome"/>
</dbReference>
<evidence type="ECO:0000313" key="9">
    <source>
        <dbReference type="EMBL" id="ABY36581.1"/>
    </source>
</evidence>
<evidence type="ECO:0000256" key="8">
    <source>
        <dbReference type="SAM" id="Phobius"/>
    </source>
</evidence>
<feature type="binding site" evidence="7">
    <location>
        <position position="192"/>
    </location>
    <ligand>
        <name>Zn(2+)</name>
        <dbReference type="ChEBI" id="CHEBI:29105"/>
    </ligand>
</feature>
<dbReference type="InParanoid" id="A9WJW5"/>
<dbReference type="PATRIC" id="fig|324602.8.peg.3824"/>
<dbReference type="InterPro" id="IPR004254">
    <property type="entry name" value="AdipoR/HlyIII-related"/>
</dbReference>
<feature type="binding site" evidence="7">
    <location>
        <position position="70"/>
    </location>
    <ligand>
        <name>Zn(2+)</name>
        <dbReference type="ChEBI" id="CHEBI:29105"/>
    </ligand>
</feature>
<dbReference type="FunCoup" id="A9WJW5">
    <property type="interactions" value="29"/>
</dbReference>
<dbReference type="PANTHER" id="PTHR20855:SF3">
    <property type="entry name" value="LD03007P"/>
    <property type="match status" value="1"/>
</dbReference>
<keyword evidence="5 8" id="KW-1133">Transmembrane helix</keyword>
<proteinExistence type="inferred from homology"/>
<evidence type="ECO:0000256" key="4">
    <source>
        <dbReference type="ARBA" id="ARBA00022692"/>
    </source>
</evidence>
<dbReference type="HOGENOM" id="CLU_051078_1_0_0"/>
<evidence type="ECO:0000256" key="6">
    <source>
        <dbReference type="ARBA" id="ARBA00023136"/>
    </source>
</evidence>
<dbReference type="NCBIfam" id="TIGR01065">
    <property type="entry name" value="hlyIII"/>
    <property type="match status" value="1"/>
</dbReference>
<dbReference type="STRING" id="324602.Caur_3396"/>
<keyword evidence="7" id="KW-0479">Metal-binding</keyword>
<comment type="similarity">
    <text evidence="2">Belongs to the UPF0073 (Hly-III) family.</text>
</comment>
<keyword evidence="10" id="KW-1185">Reference proteome</keyword>
<sequence length="215" mass="23545">MTPTHQPEHFSPAEERINVITHGFGAIASAIAGAILIGVVWQRGDGWQIAGATTFCVTLTLLYLASTLYHASRTPRRRAILEICDHSAIFLLIAGTYTPFTLISLRGTWGWLLFGLVWGLTLAGVIMKLFLTGRFRLLSTLVYIGLGWLVVIVADQVLTVLSPFTIGLLVAGGIAYTLGTPFYMLSRLRYMHAIWHGFVLIGSLCHFIAVSSIVI</sequence>
<feature type="transmembrane region" description="Helical" evidence="8">
    <location>
        <begin position="193"/>
        <end position="214"/>
    </location>
</feature>
<keyword evidence="4 8" id="KW-0812">Transmembrane</keyword>
<feature type="transmembrane region" description="Helical" evidence="8">
    <location>
        <begin position="47"/>
        <end position="71"/>
    </location>
</feature>
<reference evidence="10" key="1">
    <citation type="journal article" date="2011" name="BMC Genomics">
        <title>Complete genome sequence of the filamentous anoxygenic phototrophic bacterium Chloroflexus aurantiacus.</title>
        <authorList>
            <person name="Tang K.H."/>
            <person name="Barry K."/>
            <person name="Chertkov O."/>
            <person name="Dalin E."/>
            <person name="Han C.S."/>
            <person name="Hauser L.J."/>
            <person name="Honchak B.M."/>
            <person name="Karbach L.E."/>
            <person name="Land M.L."/>
            <person name="Lapidus A."/>
            <person name="Larimer F.W."/>
            <person name="Mikhailova N."/>
            <person name="Pitluck S."/>
            <person name="Pierson B.K."/>
            <person name="Blankenship R.E."/>
        </authorList>
    </citation>
    <scope>NUCLEOTIDE SEQUENCE [LARGE SCALE GENOMIC DNA]</scope>
    <source>
        <strain evidence="10">ATCC 29366 / DSM 635 / J-10-fl</strain>
    </source>
</reference>
<feature type="transmembrane region" description="Helical" evidence="8">
    <location>
        <begin position="164"/>
        <end position="186"/>
    </location>
</feature>
<dbReference type="RefSeq" id="WP_012259234.1">
    <property type="nucleotide sequence ID" value="NC_010175.1"/>
</dbReference>
<dbReference type="PANTHER" id="PTHR20855">
    <property type="entry name" value="ADIPOR/PROGESTIN RECEPTOR-RELATED"/>
    <property type="match status" value="1"/>
</dbReference>
<accession>A9WJW5</accession>
<dbReference type="EMBL" id="CP000909">
    <property type="protein sequence ID" value="ABY36581.1"/>
    <property type="molecule type" value="Genomic_DNA"/>
</dbReference>
<keyword evidence="7" id="KW-0862">Zinc</keyword>
<dbReference type="Pfam" id="PF03006">
    <property type="entry name" value="HlyIII"/>
    <property type="match status" value="1"/>
</dbReference>
<evidence type="ECO:0000256" key="2">
    <source>
        <dbReference type="ARBA" id="ARBA00008488"/>
    </source>
</evidence>
<evidence type="ECO:0000313" key="10">
    <source>
        <dbReference type="Proteomes" id="UP000002008"/>
    </source>
</evidence>
<comment type="subcellular location">
    <subcellularLocation>
        <location evidence="1">Cell membrane</location>
        <topology evidence="1">Multi-pass membrane protein</topology>
    </subcellularLocation>
</comment>
<dbReference type="GO" id="GO:0140911">
    <property type="term" value="F:pore-forming activity"/>
    <property type="evidence" value="ECO:0007669"/>
    <property type="project" value="InterPro"/>
</dbReference>
<dbReference type="GO" id="GO:0046872">
    <property type="term" value="F:metal ion binding"/>
    <property type="evidence" value="ECO:0007669"/>
    <property type="project" value="UniProtKB-KW"/>
</dbReference>
<keyword evidence="6 8" id="KW-0472">Membrane</keyword>
<feature type="transmembrane region" description="Helical" evidence="8">
    <location>
        <begin position="137"/>
        <end position="158"/>
    </location>
</feature>
<organism evidence="9 10">
    <name type="scientific">Chloroflexus aurantiacus (strain ATCC 29366 / DSM 635 / J-10-fl)</name>
    <dbReference type="NCBI Taxonomy" id="324602"/>
    <lineage>
        <taxon>Bacteria</taxon>
        <taxon>Bacillati</taxon>
        <taxon>Chloroflexota</taxon>
        <taxon>Chloroflexia</taxon>
        <taxon>Chloroflexales</taxon>
        <taxon>Chloroflexineae</taxon>
        <taxon>Chloroflexaceae</taxon>
        <taxon>Chloroflexus</taxon>
    </lineage>
</organism>
<dbReference type="AlphaFoldDB" id="A9WJW5"/>
<dbReference type="GO" id="GO:0005886">
    <property type="term" value="C:plasma membrane"/>
    <property type="evidence" value="ECO:0007669"/>
    <property type="project" value="UniProtKB-SubCell"/>
</dbReference>
<name>A9WJW5_CHLAA</name>
<keyword evidence="3" id="KW-1003">Cell membrane</keyword>
<dbReference type="eggNOG" id="COG1272">
    <property type="taxonomic scope" value="Bacteria"/>
</dbReference>
<evidence type="ECO:0000256" key="1">
    <source>
        <dbReference type="ARBA" id="ARBA00004651"/>
    </source>
</evidence>
<evidence type="ECO:0000256" key="7">
    <source>
        <dbReference type="PIRSR" id="PIRSR604254-1"/>
    </source>
</evidence>
<dbReference type="InterPro" id="IPR005744">
    <property type="entry name" value="Hy-lIII"/>
</dbReference>
<evidence type="ECO:0000256" key="3">
    <source>
        <dbReference type="ARBA" id="ARBA00022475"/>
    </source>
</evidence>
<evidence type="ECO:0000256" key="5">
    <source>
        <dbReference type="ARBA" id="ARBA00022989"/>
    </source>
</evidence>